<accession>A0AAP0PVD0</accession>
<reference evidence="1 2" key="1">
    <citation type="submission" date="2024-01" db="EMBL/GenBank/DDBJ databases">
        <title>Genome assemblies of Stephania.</title>
        <authorList>
            <person name="Yang L."/>
        </authorList>
    </citation>
    <scope>NUCLEOTIDE SEQUENCE [LARGE SCALE GENOMIC DNA]</scope>
    <source>
        <strain evidence="1">JXDWG</strain>
        <tissue evidence="1">Leaf</tissue>
    </source>
</reference>
<comment type="caution">
    <text evidence="1">The sequence shown here is derived from an EMBL/GenBank/DDBJ whole genome shotgun (WGS) entry which is preliminary data.</text>
</comment>
<protein>
    <submittedName>
        <fullName evidence="1">Uncharacterized protein</fullName>
    </submittedName>
</protein>
<organism evidence="1 2">
    <name type="scientific">Stephania cephalantha</name>
    <dbReference type="NCBI Taxonomy" id="152367"/>
    <lineage>
        <taxon>Eukaryota</taxon>
        <taxon>Viridiplantae</taxon>
        <taxon>Streptophyta</taxon>
        <taxon>Embryophyta</taxon>
        <taxon>Tracheophyta</taxon>
        <taxon>Spermatophyta</taxon>
        <taxon>Magnoliopsida</taxon>
        <taxon>Ranunculales</taxon>
        <taxon>Menispermaceae</taxon>
        <taxon>Menispermoideae</taxon>
        <taxon>Cissampelideae</taxon>
        <taxon>Stephania</taxon>
    </lineage>
</organism>
<name>A0AAP0PVD0_9MAGN</name>
<evidence type="ECO:0000313" key="2">
    <source>
        <dbReference type="Proteomes" id="UP001419268"/>
    </source>
</evidence>
<proteinExistence type="predicted"/>
<dbReference type="AlphaFoldDB" id="A0AAP0PVD0"/>
<gene>
    <name evidence="1" type="ORF">Scep_004367</name>
</gene>
<keyword evidence="2" id="KW-1185">Reference proteome</keyword>
<evidence type="ECO:0000313" key="1">
    <source>
        <dbReference type="EMBL" id="KAK9157793.1"/>
    </source>
</evidence>
<dbReference type="Proteomes" id="UP001419268">
    <property type="component" value="Unassembled WGS sequence"/>
</dbReference>
<sequence>MLLEDLSFSPPTLSHLAKVYSDHCPLLLNVNVGGIVRTKPKFFKLLAAWETQPKLRKFVKDEWDVSKPFHESLELFSGRAK</sequence>
<dbReference type="EMBL" id="JBBNAG010000002">
    <property type="protein sequence ID" value="KAK9157793.1"/>
    <property type="molecule type" value="Genomic_DNA"/>
</dbReference>